<organism evidence="4 5">
    <name type="scientific">Pseudomassariella vexata</name>
    <dbReference type="NCBI Taxonomy" id="1141098"/>
    <lineage>
        <taxon>Eukaryota</taxon>
        <taxon>Fungi</taxon>
        <taxon>Dikarya</taxon>
        <taxon>Ascomycota</taxon>
        <taxon>Pezizomycotina</taxon>
        <taxon>Sordariomycetes</taxon>
        <taxon>Xylariomycetidae</taxon>
        <taxon>Amphisphaeriales</taxon>
        <taxon>Pseudomassariaceae</taxon>
        <taxon>Pseudomassariella</taxon>
    </lineage>
</organism>
<dbReference type="OrthoDB" id="329835at2759"/>
<keyword evidence="1" id="KW-0596">Phosphopantetheine</keyword>
<evidence type="ECO:0000313" key="4">
    <source>
        <dbReference type="EMBL" id="ORY61635.1"/>
    </source>
</evidence>
<dbReference type="PANTHER" id="PTHR43775">
    <property type="entry name" value="FATTY ACID SYNTHASE"/>
    <property type="match status" value="1"/>
</dbReference>
<feature type="non-terminal residue" evidence="4">
    <location>
        <position position="62"/>
    </location>
</feature>
<evidence type="ECO:0000256" key="3">
    <source>
        <dbReference type="ARBA" id="ARBA00022679"/>
    </source>
</evidence>
<sequence length="62" mass="6565">VALLLPIGGSHMWDAEADGYACGGVVASKVLGTLSSALQDRDRIECRIRETGVNHDGRTRGI</sequence>
<dbReference type="EMBL" id="MCFJ01000010">
    <property type="protein sequence ID" value="ORY61635.1"/>
    <property type="molecule type" value="Genomic_DNA"/>
</dbReference>
<dbReference type="STRING" id="1141098.A0A1Y2DSJ0"/>
<dbReference type="InterPro" id="IPR016039">
    <property type="entry name" value="Thiolase-like"/>
</dbReference>
<dbReference type="InterPro" id="IPR050091">
    <property type="entry name" value="PKS_NRPS_Biosynth_Enz"/>
</dbReference>
<keyword evidence="3" id="KW-0808">Transferase</keyword>
<gene>
    <name evidence="4" type="ORF">BCR38DRAFT_295366</name>
</gene>
<feature type="non-terminal residue" evidence="4">
    <location>
        <position position="1"/>
    </location>
</feature>
<dbReference type="GO" id="GO:0004312">
    <property type="term" value="F:fatty acid synthase activity"/>
    <property type="evidence" value="ECO:0007669"/>
    <property type="project" value="TreeGrafter"/>
</dbReference>
<evidence type="ECO:0000256" key="1">
    <source>
        <dbReference type="ARBA" id="ARBA00022450"/>
    </source>
</evidence>
<dbReference type="SUPFAM" id="SSF53901">
    <property type="entry name" value="Thiolase-like"/>
    <property type="match status" value="1"/>
</dbReference>
<dbReference type="GO" id="GO:0044550">
    <property type="term" value="P:secondary metabolite biosynthetic process"/>
    <property type="evidence" value="ECO:0007669"/>
    <property type="project" value="TreeGrafter"/>
</dbReference>
<dbReference type="Proteomes" id="UP000193689">
    <property type="component" value="Unassembled WGS sequence"/>
</dbReference>
<protein>
    <submittedName>
        <fullName evidence="4">Uncharacterized protein</fullName>
    </submittedName>
</protein>
<dbReference type="Gene3D" id="3.40.47.10">
    <property type="match status" value="1"/>
</dbReference>
<dbReference type="GO" id="GO:0006633">
    <property type="term" value="P:fatty acid biosynthetic process"/>
    <property type="evidence" value="ECO:0007669"/>
    <property type="project" value="TreeGrafter"/>
</dbReference>
<comment type="caution">
    <text evidence="4">The sequence shown here is derived from an EMBL/GenBank/DDBJ whole genome shotgun (WGS) entry which is preliminary data.</text>
</comment>
<accession>A0A1Y2DSJ0</accession>
<dbReference type="PANTHER" id="PTHR43775:SF20">
    <property type="entry name" value="HYBRID PKS-NRPS SYNTHETASE APDA"/>
    <property type="match status" value="1"/>
</dbReference>
<name>A0A1Y2DSJ0_9PEZI</name>
<reference evidence="4 5" key="1">
    <citation type="submission" date="2016-07" db="EMBL/GenBank/DDBJ databases">
        <title>Pervasive Adenine N6-methylation of Active Genes in Fungi.</title>
        <authorList>
            <consortium name="DOE Joint Genome Institute"/>
            <person name="Mondo S.J."/>
            <person name="Dannebaum R.O."/>
            <person name="Kuo R.C."/>
            <person name="Labutti K."/>
            <person name="Haridas S."/>
            <person name="Kuo A."/>
            <person name="Salamov A."/>
            <person name="Ahrendt S.R."/>
            <person name="Lipzen A."/>
            <person name="Sullivan W."/>
            <person name="Andreopoulos W.B."/>
            <person name="Clum A."/>
            <person name="Lindquist E."/>
            <person name="Daum C."/>
            <person name="Ramamoorthy G.K."/>
            <person name="Gryganskyi A."/>
            <person name="Culley D."/>
            <person name="Magnuson J.K."/>
            <person name="James T.Y."/>
            <person name="O'Malley M.A."/>
            <person name="Stajich J.E."/>
            <person name="Spatafora J.W."/>
            <person name="Visel A."/>
            <person name="Grigoriev I.V."/>
        </authorList>
    </citation>
    <scope>NUCLEOTIDE SEQUENCE [LARGE SCALE GENOMIC DNA]</scope>
    <source>
        <strain evidence="4 5">CBS 129021</strain>
    </source>
</reference>
<dbReference type="RefSeq" id="XP_040713712.1">
    <property type="nucleotide sequence ID" value="XM_040854490.1"/>
</dbReference>
<dbReference type="InParanoid" id="A0A1Y2DSJ0"/>
<keyword evidence="2" id="KW-0597">Phosphoprotein</keyword>
<dbReference type="GeneID" id="63770702"/>
<dbReference type="AlphaFoldDB" id="A0A1Y2DSJ0"/>
<proteinExistence type="predicted"/>
<keyword evidence="5" id="KW-1185">Reference proteome</keyword>
<evidence type="ECO:0000256" key="2">
    <source>
        <dbReference type="ARBA" id="ARBA00022553"/>
    </source>
</evidence>
<evidence type="ECO:0000313" key="5">
    <source>
        <dbReference type="Proteomes" id="UP000193689"/>
    </source>
</evidence>